<dbReference type="Proteomes" id="UP000747542">
    <property type="component" value="Unassembled WGS sequence"/>
</dbReference>
<proteinExistence type="predicted"/>
<accession>A0A8J5JMF8</accession>
<comment type="caution">
    <text evidence="1">The sequence shown here is derived from an EMBL/GenBank/DDBJ whole genome shotgun (WGS) entry which is preliminary data.</text>
</comment>
<evidence type="ECO:0000313" key="1">
    <source>
        <dbReference type="EMBL" id="KAG7159018.1"/>
    </source>
</evidence>
<reference evidence="1" key="1">
    <citation type="journal article" date="2021" name="Sci. Adv.">
        <title>The American lobster genome reveals insights on longevity, neural, and immune adaptations.</title>
        <authorList>
            <person name="Polinski J.M."/>
            <person name="Zimin A.V."/>
            <person name="Clark K.F."/>
            <person name="Kohn A.B."/>
            <person name="Sadowski N."/>
            <person name="Timp W."/>
            <person name="Ptitsyn A."/>
            <person name="Khanna P."/>
            <person name="Romanova D.Y."/>
            <person name="Williams P."/>
            <person name="Greenwood S.J."/>
            <person name="Moroz L.L."/>
            <person name="Walt D.R."/>
            <person name="Bodnar A.G."/>
        </authorList>
    </citation>
    <scope>NUCLEOTIDE SEQUENCE</scope>
    <source>
        <strain evidence="1">GMGI-L3</strain>
    </source>
</reference>
<protein>
    <submittedName>
        <fullName evidence="1">Uncharacterized protein</fullName>
    </submittedName>
</protein>
<gene>
    <name evidence="1" type="ORF">Hamer_G006431</name>
</gene>
<sequence length="108" mass="11516">GRGARLQPVPESCCTEGVAKELLGALPRAARRSGHVPGGGDVVRLGHQVHPGFSSLLGYVGFPPGLYGIVRLAEYKKKKQEVFEVVVQPYCPPSPPATINNNNIPTNM</sequence>
<organism evidence="1 2">
    <name type="scientific">Homarus americanus</name>
    <name type="common">American lobster</name>
    <dbReference type="NCBI Taxonomy" id="6706"/>
    <lineage>
        <taxon>Eukaryota</taxon>
        <taxon>Metazoa</taxon>
        <taxon>Ecdysozoa</taxon>
        <taxon>Arthropoda</taxon>
        <taxon>Crustacea</taxon>
        <taxon>Multicrustacea</taxon>
        <taxon>Malacostraca</taxon>
        <taxon>Eumalacostraca</taxon>
        <taxon>Eucarida</taxon>
        <taxon>Decapoda</taxon>
        <taxon>Pleocyemata</taxon>
        <taxon>Astacidea</taxon>
        <taxon>Nephropoidea</taxon>
        <taxon>Nephropidae</taxon>
        <taxon>Homarus</taxon>
    </lineage>
</organism>
<dbReference type="EMBL" id="JAHLQT010034244">
    <property type="protein sequence ID" value="KAG7159018.1"/>
    <property type="molecule type" value="Genomic_DNA"/>
</dbReference>
<dbReference type="AlphaFoldDB" id="A0A8J5JMF8"/>
<name>A0A8J5JMF8_HOMAM</name>
<evidence type="ECO:0000313" key="2">
    <source>
        <dbReference type="Proteomes" id="UP000747542"/>
    </source>
</evidence>
<keyword evidence="2" id="KW-1185">Reference proteome</keyword>
<feature type="non-terminal residue" evidence="1">
    <location>
        <position position="108"/>
    </location>
</feature>